<evidence type="ECO:0000313" key="3">
    <source>
        <dbReference type="Proteomes" id="UP000053593"/>
    </source>
</evidence>
<gene>
    <name evidence="2" type="ORF">GYMLUDRAFT_244831</name>
</gene>
<accession>A0A0D0CVL9</accession>
<keyword evidence="3" id="KW-1185">Reference proteome</keyword>
<organism evidence="2 3">
    <name type="scientific">Collybiopsis luxurians FD-317 M1</name>
    <dbReference type="NCBI Taxonomy" id="944289"/>
    <lineage>
        <taxon>Eukaryota</taxon>
        <taxon>Fungi</taxon>
        <taxon>Dikarya</taxon>
        <taxon>Basidiomycota</taxon>
        <taxon>Agaricomycotina</taxon>
        <taxon>Agaricomycetes</taxon>
        <taxon>Agaricomycetidae</taxon>
        <taxon>Agaricales</taxon>
        <taxon>Marasmiineae</taxon>
        <taxon>Omphalotaceae</taxon>
        <taxon>Collybiopsis</taxon>
        <taxon>Collybiopsis luxurians</taxon>
    </lineage>
</organism>
<proteinExistence type="predicted"/>
<name>A0A0D0CVL9_9AGAR</name>
<dbReference type="Proteomes" id="UP000053593">
    <property type="component" value="Unassembled WGS sequence"/>
</dbReference>
<reference evidence="2 3" key="1">
    <citation type="submission" date="2014-04" db="EMBL/GenBank/DDBJ databases">
        <title>Evolutionary Origins and Diversification of the Mycorrhizal Mutualists.</title>
        <authorList>
            <consortium name="DOE Joint Genome Institute"/>
            <consortium name="Mycorrhizal Genomics Consortium"/>
            <person name="Kohler A."/>
            <person name="Kuo A."/>
            <person name="Nagy L.G."/>
            <person name="Floudas D."/>
            <person name="Copeland A."/>
            <person name="Barry K.W."/>
            <person name="Cichocki N."/>
            <person name="Veneault-Fourrey C."/>
            <person name="LaButti K."/>
            <person name="Lindquist E.A."/>
            <person name="Lipzen A."/>
            <person name="Lundell T."/>
            <person name="Morin E."/>
            <person name="Murat C."/>
            <person name="Riley R."/>
            <person name="Ohm R."/>
            <person name="Sun H."/>
            <person name="Tunlid A."/>
            <person name="Henrissat B."/>
            <person name="Grigoriev I.V."/>
            <person name="Hibbett D.S."/>
            <person name="Martin F."/>
        </authorList>
    </citation>
    <scope>NUCLEOTIDE SEQUENCE [LARGE SCALE GENOMIC DNA]</scope>
    <source>
        <strain evidence="2 3">FD-317 M1</strain>
    </source>
</reference>
<sequence>MAHSSAAEFGPTKDDIKWDEGNQLRKPDPNRAGVISFTGKDYVPKSWKHSMGVWRKTTKAYKLFSDVGKKDAAFQKAVTTVETAQRYELPAAGVTAAKGLVYTFDRAPYKVHYGFAVEATWYDEPWVWFDGQGRWKTKFEDIVRSATHNARLGMQQGLERATTAKLSDPQGFINPGAMSTEAADCIQFVDLHFGSGSDQISGMMLEIVRRNLPW</sequence>
<dbReference type="HOGENOM" id="CLU_1454579_0_0_1"/>
<protein>
    <submittedName>
        <fullName evidence="2">Unplaced genomic scaffold GYMLUscaffold_29, whole genome shotgun sequence</fullName>
    </submittedName>
</protein>
<dbReference type="AlphaFoldDB" id="A0A0D0CVL9"/>
<dbReference type="EMBL" id="KN834777">
    <property type="protein sequence ID" value="KIK60053.1"/>
    <property type="molecule type" value="Genomic_DNA"/>
</dbReference>
<feature type="region of interest" description="Disordered" evidence="1">
    <location>
        <begin position="1"/>
        <end position="30"/>
    </location>
</feature>
<feature type="compositionally biased region" description="Basic and acidic residues" evidence="1">
    <location>
        <begin position="11"/>
        <end position="29"/>
    </location>
</feature>
<evidence type="ECO:0000313" key="2">
    <source>
        <dbReference type="EMBL" id="KIK60053.1"/>
    </source>
</evidence>
<evidence type="ECO:0000256" key="1">
    <source>
        <dbReference type="SAM" id="MobiDB-lite"/>
    </source>
</evidence>